<name>A0A151IPL3_9HYME</name>
<feature type="transmembrane region" description="Helical" evidence="1">
    <location>
        <begin position="82"/>
        <end position="102"/>
    </location>
</feature>
<keyword evidence="1" id="KW-1133">Transmembrane helix</keyword>
<evidence type="ECO:0000313" key="2">
    <source>
        <dbReference type="EMBL" id="KYN07964.1"/>
    </source>
</evidence>
<dbReference type="EMBL" id="KQ976837">
    <property type="protein sequence ID" value="KYN07964.1"/>
    <property type="molecule type" value="Genomic_DNA"/>
</dbReference>
<accession>A0A151IPL3</accession>
<evidence type="ECO:0000256" key="1">
    <source>
        <dbReference type="SAM" id="Phobius"/>
    </source>
</evidence>
<proteinExistence type="predicted"/>
<gene>
    <name evidence="2" type="ORF">ALC62_01069</name>
</gene>
<reference evidence="2 3" key="1">
    <citation type="submission" date="2016-03" db="EMBL/GenBank/DDBJ databases">
        <title>Cyphomyrmex costatus WGS genome.</title>
        <authorList>
            <person name="Nygaard S."/>
            <person name="Hu H."/>
            <person name="Boomsma J."/>
            <person name="Zhang G."/>
        </authorList>
    </citation>
    <scope>NUCLEOTIDE SEQUENCE [LARGE SCALE GENOMIC DNA]</scope>
    <source>
        <strain evidence="2">MS0001</strain>
        <tissue evidence="2">Whole body</tissue>
    </source>
</reference>
<evidence type="ECO:0000313" key="3">
    <source>
        <dbReference type="Proteomes" id="UP000078542"/>
    </source>
</evidence>
<dbReference type="AlphaFoldDB" id="A0A151IPL3"/>
<keyword evidence="1" id="KW-0472">Membrane</keyword>
<protein>
    <submittedName>
        <fullName evidence="2">Uncharacterized protein</fullName>
    </submittedName>
</protein>
<keyword evidence="3" id="KW-1185">Reference proteome</keyword>
<organism evidence="2 3">
    <name type="scientific">Cyphomyrmex costatus</name>
    <dbReference type="NCBI Taxonomy" id="456900"/>
    <lineage>
        <taxon>Eukaryota</taxon>
        <taxon>Metazoa</taxon>
        <taxon>Ecdysozoa</taxon>
        <taxon>Arthropoda</taxon>
        <taxon>Hexapoda</taxon>
        <taxon>Insecta</taxon>
        <taxon>Pterygota</taxon>
        <taxon>Neoptera</taxon>
        <taxon>Endopterygota</taxon>
        <taxon>Hymenoptera</taxon>
        <taxon>Apocrita</taxon>
        <taxon>Aculeata</taxon>
        <taxon>Formicoidea</taxon>
        <taxon>Formicidae</taxon>
        <taxon>Myrmicinae</taxon>
        <taxon>Cyphomyrmex</taxon>
    </lineage>
</organism>
<sequence>MSGCKRRSWRAGELYELAEIRCKAKKKKEIIVFSINLPPLLPHYCHNMLCEVEYSHLYQFPSSAALNMAFASELLFELEAGMLVKILTFCITFCFHTIIVILPGAHLHTLAMWAAKNLVAYRL</sequence>
<dbReference type="Proteomes" id="UP000078542">
    <property type="component" value="Unassembled WGS sequence"/>
</dbReference>
<keyword evidence="1" id="KW-0812">Transmembrane</keyword>